<sequence length="60" mass="6654">MSAKTGKSDLTEALVKAMEVLHSRPEYQQIYDKWGMSGYALPAAELGRLKAQYSSDTSRS</sequence>
<gene>
    <name evidence="1" type="ORF">SAMN05216275_102214</name>
</gene>
<dbReference type="AlphaFoldDB" id="A0A1I3GTE2"/>
<reference evidence="2" key="1">
    <citation type="submission" date="2016-10" db="EMBL/GenBank/DDBJ databases">
        <authorList>
            <person name="Varghese N."/>
            <person name="Submissions S."/>
        </authorList>
    </citation>
    <scope>NUCLEOTIDE SEQUENCE [LARGE SCALE GENOMIC DNA]</scope>
    <source>
        <strain evidence="2">CGMCC 4.2126</strain>
    </source>
</reference>
<keyword evidence="2" id="KW-1185">Reference proteome</keyword>
<dbReference type="RefSeq" id="WP_093885554.1">
    <property type="nucleotide sequence ID" value="NZ_FOQY01000002.1"/>
</dbReference>
<evidence type="ECO:0000313" key="2">
    <source>
        <dbReference type="Proteomes" id="UP000199111"/>
    </source>
</evidence>
<dbReference type="Proteomes" id="UP000199111">
    <property type="component" value="Unassembled WGS sequence"/>
</dbReference>
<evidence type="ECO:0000313" key="1">
    <source>
        <dbReference type="EMBL" id="SFI26778.1"/>
    </source>
</evidence>
<accession>A0A1I3GTE2</accession>
<dbReference type="GeneID" id="96296555"/>
<organism evidence="1 2">
    <name type="scientific">Streptosporangium canum</name>
    <dbReference type="NCBI Taxonomy" id="324952"/>
    <lineage>
        <taxon>Bacteria</taxon>
        <taxon>Bacillati</taxon>
        <taxon>Actinomycetota</taxon>
        <taxon>Actinomycetes</taxon>
        <taxon>Streptosporangiales</taxon>
        <taxon>Streptosporangiaceae</taxon>
        <taxon>Streptosporangium</taxon>
    </lineage>
</organism>
<name>A0A1I3GTE2_9ACTN</name>
<dbReference type="EMBL" id="FOQY01000002">
    <property type="protein sequence ID" value="SFI26778.1"/>
    <property type="molecule type" value="Genomic_DNA"/>
</dbReference>
<proteinExistence type="predicted"/>
<protein>
    <submittedName>
        <fullName evidence="1">Uncharacterized protein</fullName>
    </submittedName>
</protein>